<protein>
    <submittedName>
        <fullName evidence="1">Uncharacterized protein</fullName>
    </submittedName>
</protein>
<dbReference type="AlphaFoldDB" id="A0A6A6SWM9"/>
<sequence>MSATNLINLDYFRQRVRDDCLDLTHITPEQITEAAKARQMRELRHRYSELPYDPYEPAEKAKWQEAVFAKVRHDIEKEHDGKPELLKQVSFQSLKARLKPKLSFRRQRKVEKEGDTFEQEVPKVIKKDFSITISEEDAKAVGREELCKPLIVTTVIAGNDVDTNEAVA</sequence>
<accession>A0A6A6SWM9</accession>
<proteinExistence type="predicted"/>
<dbReference type="Proteomes" id="UP000799324">
    <property type="component" value="Unassembled WGS sequence"/>
</dbReference>
<evidence type="ECO:0000313" key="1">
    <source>
        <dbReference type="EMBL" id="KAF2652109.1"/>
    </source>
</evidence>
<gene>
    <name evidence="1" type="ORF">K491DRAFT_719212</name>
</gene>
<dbReference type="EMBL" id="MU004409">
    <property type="protein sequence ID" value="KAF2652109.1"/>
    <property type="molecule type" value="Genomic_DNA"/>
</dbReference>
<evidence type="ECO:0000313" key="2">
    <source>
        <dbReference type="Proteomes" id="UP000799324"/>
    </source>
</evidence>
<organism evidence="1 2">
    <name type="scientific">Lophiostoma macrostomum CBS 122681</name>
    <dbReference type="NCBI Taxonomy" id="1314788"/>
    <lineage>
        <taxon>Eukaryota</taxon>
        <taxon>Fungi</taxon>
        <taxon>Dikarya</taxon>
        <taxon>Ascomycota</taxon>
        <taxon>Pezizomycotina</taxon>
        <taxon>Dothideomycetes</taxon>
        <taxon>Pleosporomycetidae</taxon>
        <taxon>Pleosporales</taxon>
        <taxon>Lophiostomataceae</taxon>
        <taxon>Lophiostoma</taxon>
    </lineage>
</organism>
<reference evidence="1" key="1">
    <citation type="journal article" date="2020" name="Stud. Mycol.">
        <title>101 Dothideomycetes genomes: a test case for predicting lifestyles and emergence of pathogens.</title>
        <authorList>
            <person name="Haridas S."/>
            <person name="Albert R."/>
            <person name="Binder M."/>
            <person name="Bloem J."/>
            <person name="Labutti K."/>
            <person name="Salamov A."/>
            <person name="Andreopoulos B."/>
            <person name="Baker S."/>
            <person name="Barry K."/>
            <person name="Bills G."/>
            <person name="Bluhm B."/>
            <person name="Cannon C."/>
            <person name="Castanera R."/>
            <person name="Culley D."/>
            <person name="Daum C."/>
            <person name="Ezra D."/>
            <person name="Gonzalez J."/>
            <person name="Henrissat B."/>
            <person name="Kuo A."/>
            <person name="Liang C."/>
            <person name="Lipzen A."/>
            <person name="Lutzoni F."/>
            <person name="Magnuson J."/>
            <person name="Mondo S."/>
            <person name="Nolan M."/>
            <person name="Ohm R."/>
            <person name="Pangilinan J."/>
            <person name="Park H.-J."/>
            <person name="Ramirez L."/>
            <person name="Alfaro M."/>
            <person name="Sun H."/>
            <person name="Tritt A."/>
            <person name="Yoshinaga Y."/>
            <person name="Zwiers L.-H."/>
            <person name="Turgeon B."/>
            <person name="Goodwin S."/>
            <person name="Spatafora J."/>
            <person name="Crous P."/>
            <person name="Grigoriev I."/>
        </authorList>
    </citation>
    <scope>NUCLEOTIDE SEQUENCE</scope>
    <source>
        <strain evidence="1">CBS 122681</strain>
    </source>
</reference>
<keyword evidence="2" id="KW-1185">Reference proteome</keyword>
<name>A0A6A6SWM9_9PLEO</name>